<proteinExistence type="predicted"/>
<organism evidence="2 3">
    <name type="scientific">Diploscapter pachys</name>
    <dbReference type="NCBI Taxonomy" id="2018661"/>
    <lineage>
        <taxon>Eukaryota</taxon>
        <taxon>Metazoa</taxon>
        <taxon>Ecdysozoa</taxon>
        <taxon>Nematoda</taxon>
        <taxon>Chromadorea</taxon>
        <taxon>Rhabditida</taxon>
        <taxon>Rhabditina</taxon>
        <taxon>Rhabditomorpha</taxon>
        <taxon>Rhabditoidea</taxon>
        <taxon>Rhabditidae</taxon>
        <taxon>Diploscapter</taxon>
    </lineage>
</organism>
<sequence>MNQKGLNFDEGKLIAECVEAAESTVPASQRLRHIHAVFSDNVDINEQLTLNVTRNKDAKDIASRTVTAKQEGMSIAYCNLLFKEATACFEDPPGMIILTLRSIQLNRLIEIHFHCQHIV</sequence>
<comment type="caution">
    <text evidence="2">The sequence shown here is derived from an EMBL/GenBank/DDBJ whole genome shotgun (WGS) entry which is preliminary data.</text>
</comment>
<protein>
    <recommendedName>
        <fullName evidence="1">Acyl-CoA thioesterase-like N-terminal HotDog domain-containing protein</fullName>
    </recommendedName>
</protein>
<dbReference type="SUPFAM" id="SSF54637">
    <property type="entry name" value="Thioesterase/thiol ester dehydrase-isomerase"/>
    <property type="match status" value="1"/>
</dbReference>
<dbReference type="OrthoDB" id="68328at2759"/>
<evidence type="ECO:0000313" key="3">
    <source>
        <dbReference type="Proteomes" id="UP000218231"/>
    </source>
</evidence>
<gene>
    <name evidence="2" type="ORF">WR25_08918</name>
</gene>
<dbReference type="Proteomes" id="UP000218231">
    <property type="component" value="Unassembled WGS sequence"/>
</dbReference>
<evidence type="ECO:0000259" key="1">
    <source>
        <dbReference type="Pfam" id="PF13622"/>
    </source>
</evidence>
<dbReference type="AlphaFoldDB" id="A0A2A2LSB7"/>
<dbReference type="Gene3D" id="3.10.129.10">
    <property type="entry name" value="Hotdog Thioesterase"/>
    <property type="match status" value="1"/>
</dbReference>
<dbReference type="InterPro" id="IPR029069">
    <property type="entry name" value="HotDog_dom_sf"/>
</dbReference>
<dbReference type="InterPro" id="IPR049449">
    <property type="entry name" value="TesB_ACOT8-like_N"/>
</dbReference>
<dbReference type="EMBL" id="LIAE01006478">
    <property type="protein sequence ID" value="PAV89060.1"/>
    <property type="molecule type" value="Genomic_DNA"/>
</dbReference>
<feature type="domain" description="Acyl-CoA thioesterase-like N-terminal HotDog" evidence="1">
    <location>
        <begin position="13"/>
        <end position="76"/>
    </location>
</feature>
<dbReference type="Pfam" id="PF13622">
    <property type="entry name" value="4HBT_3"/>
    <property type="match status" value="1"/>
</dbReference>
<name>A0A2A2LSB7_9BILA</name>
<accession>A0A2A2LSB7</accession>
<keyword evidence="3" id="KW-1185">Reference proteome</keyword>
<evidence type="ECO:0000313" key="2">
    <source>
        <dbReference type="EMBL" id="PAV89060.1"/>
    </source>
</evidence>
<reference evidence="2 3" key="1">
    <citation type="journal article" date="2017" name="Curr. Biol.">
        <title>Genome architecture and evolution of a unichromosomal asexual nematode.</title>
        <authorList>
            <person name="Fradin H."/>
            <person name="Zegar C."/>
            <person name="Gutwein M."/>
            <person name="Lucas J."/>
            <person name="Kovtun M."/>
            <person name="Corcoran D."/>
            <person name="Baugh L.R."/>
            <person name="Kiontke K."/>
            <person name="Gunsalus K."/>
            <person name="Fitch D.H."/>
            <person name="Piano F."/>
        </authorList>
    </citation>
    <scope>NUCLEOTIDE SEQUENCE [LARGE SCALE GENOMIC DNA]</scope>
    <source>
        <strain evidence="2">PF1309</strain>
    </source>
</reference>